<sequence>MVMMMMMMKKVMVMMKMMGMMKMMMKKHHYASGCLTSTCRPGIREFIPVTLQLLTRLPAGLTPVKSDIHTSVTGVHSKAEVLSAEDSVLNAQMAVVWSGRNLDYGQQRRSLVPTSKAPYSPKHLLPERGTWSLTALVSCDQMGQKQ</sequence>
<evidence type="ECO:0000313" key="2">
    <source>
        <dbReference type="Proteomes" id="UP001153269"/>
    </source>
</evidence>
<gene>
    <name evidence="1" type="ORF">PLEPLA_LOCUS40944</name>
</gene>
<comment type="caution">
    <text evidence="1">The sequence shown here is derived from an EMBL/GenBank/DDBJ whole genome shotgun (WGS) entry which is preliminary data.</text>
</comment>
<protein>
    <submittedName>
        <fullName evidence="1">Uncharacterized protein</fullName>
    </submittedName>
</protein>
<dbReference type="Proteomes" id="UP001153269">
    <property type="component" value="Unassembled WGS sequence"/>
</dbReference>
<proteinExistence type="predicted"/>
<dbReference type="EMBL" id="CADEAL010004159">
    <property type="protein sequence ID" value="CAB1453194.1"/>
    <property type="molecule type" value="Genomic_DNA"/>
</dbReference>
<keyword evidence="2" id="KW-1185">Reference proteome</keyword>
<evidence type="ECO:0000313" key="1">
    <source>
        <dbReference type="EMBL" id="CAB1453194.1"/>
    </source>
</evidence>
<reference evidence="1" key="1">
    <citation type="submission" date="2020-03" db="EMBL/GenBank/DDBJ databases">
        <authorList>
            <person name="Weist P."/>
        </authorList>
    </citation>
    <scope>NUCLEOTIDE SEQUENCE</scope>
</reference>
<feature type="non-terminal residue" evidence="1">
    <location>
        <position position="146"/>
    </location>
</feature>
<organism evidence="1 2">
    <name type="scientific">Pleuronectes platessa</name>
    <name type="common">European plaice</name>
    <dbReference type="NCBI Taxonomy" id="8262"/>
    <lineage>
        <taxon>Eukaryota</taxon>
        <taxon>Metazoa</taxon>
        <taxon>Chordata</taxon>
        <taxon>Craniata</taxon>
        <taxon>Vertebrata</taxon>
        <taxon>Euteleostomi</taxon>
        <taxon>Actinopterygii</taxon>
        <taxon>Neopterygii</taxon>
        <taxon>Teleostei</taxon>
        <taxon>Neoteleostei</taxon>
        <taxon>Acanthomorphata</taxon>
        <taxon>Carangaria</taxon>
        <taxon>Pleuronectiformes</taxon>
        <taxon>Pleuronectoidei</taxon>
        <taxon>Pleuronectidae</taxon>
        <taxon>Pleuronectes</taxon>
    </lineage>
</organism>
<accession>A0A9N7Z945</accession>
<name>A0A9N7Z945_PLEPL</name>
<dbReference type="AlphaFoldDB" id="A0A9N7Z945"/>